<reference evidence="1" key="1">
    <citation type="submission" date="2022-11" db="EMBL/GenBank/DDBJ databases">
        <title>Genomic repertoires linked with pathogenic potency of arthritogenic Prevotella copri isolated from the gut of rheumatoid arthritis patients.</title>
        <authorList>
            <person name="Nii T."/>
            <person name="Maeda Y."/>
            <person name="Motooka D."/>
            <person name="Naito M."/>
            <person name="Matsumoto Y."/>
            <person name="Ogawa T."/>
            <person name="Oguro-Igashira E."/>
            <person name="Kishikawa T."/>
            <person name="Yamashita M."/>
            <person name="Koizumi S."/>
            <person name="Kurakawa T."/>
            <person name="Okumura R."/>
            <person name="Kayama H."/>
            <person name="Murakami M."/>
            <person name="Sakaguchi T."/>
            <person name="Das B."/>
            <person name="Nakamura S."/>
            <person name="Okada Y."/>
            <person name="Kumanogoh A."/>
            <person name="Takeda K."/>
        </authorList>
    </citation>
    <scope>NUCLEOTIDE SEQUENCE</scope>
    <source>
        <strain evidence="1">N016-13</strain>
    </source>
</reference>
<evidence type="ECO:0000313" key="1">
    <source>
        <dbReference type="EMBL" id="MCW4094851.1"/>
    </source>
</evidence>
<dbReference type="EMBL" id="JAPDUS010000044">
    <property type="protein sequence ID" value="MCW4094851.1"/>
    <property type="molecule type" value="Genomic_DNA"/>
</dbReference>
<accession>A0AAW5U2B3</accession>
<dbReference type="Proteomes" id="UP001209074">
    <property type="component" value="Unassembled WGS sequence"/>
</dbReference>
<dbReference type="SUPFAM" id="SSF52540">
    <property type="entry name" value="P-loop containing nucleoside triphosphate hydrolases"/>
    <property type="match status" value="1"/>
</dbReference>
<name>A0AAW5U2B3_9BACT</name>
<protein>
    <recommendedName>
        <fullName evidence="3">ATPase AAA-type core domain-containing protein</fullName>
    </recommendedName>
</protein>
<evidence type="ECO:0000313" key="2">
    <source>
        <dbReference type="Proteomes" id="UP001209074"/>
    </source>
</evidence>
<gene>
    <name evidence="1" type="ORF">ONT05_15125</name>
</gene>
<dbReference type="Gene3D" id="3.40.50.300">
    <property type="entry name" value="P-loop containing nucleotide triphosphate hydrolases"/>
    <property type="match status" value="1"/>
</dbReference>
<dbReference type="InterPro" id="IPR027417">
    <property type="entry name" value="P-loop_NTPase"/>
</dbReference>
<sequence>MKDIDMINIERPWMKPNSKEDCNEGMASRGLKLVGLKLYSPNEENAIYHAKMMQKSLYGREDWLYINEGFSISGDVENGFNVAIREDAFDSEFLLYSPDHGVKVSISAIVGQNGTGKSTIIDMILRTLNNLSAAILGETFNYSSAQHLHYIDHVYASVAVYLGREVKILTVKGRNVCISTVDENNHCDTIKILEEQSEGDVDEPLKYQKGKHAYLSGWFYTIVSNYSLYAFNYRDYESERTSVAKLERLYGDIEHLKNEDYFWLKGVFHKNDGYQTPVVVHPMREEGYINASKENMLGKNNLVNLAFYEVPKTDEEGKSIREFPLRIINNTYEVVGFTFKYKEENEYEGFEELYLGKLLSANKNKDEKEYLKQRFVSMVNPICKFWAKQMRLILKEDIETLPNLKRQAWEYVAYKTLKIIQTYKPYERDWEWLIGGRYDEKKIKRYIHDLLHDQTHRTKKLRQQLAFLVFLDTEEYYAIRTGVVLANDVDGFIKTNEGRFFYESEKKCDKPTTDFKFQKEDLLPPPIAEVTLMIVKREDKKAFESKSKSVGLIPFTGLSSGERQIAYTLGNVLYHLVNIDSTVQDDSIEKEHLSFLKYHHVCMLMDEVELYYHPDLQRKFVELLLSSINSVHLKNIYNINITLVTHSPFVLSDIPRSNILCLQKGECEKQRGQTFGANIVDMLSESFFLQGTMGEIAQSCINEVVEFYFKHRRYQESLRDNENKQELHIDDMELNKAFEKQKSKFNYVTSIIGEEYLQRELREMYDELVDFYDNEE</sequence>
<comment type="caution">
    <text evidence="1">The sequence shown here is derived from an EMBL/GenBank/DDBJ whole genome shotgun (WGS) entry which is preliminary data.</text>
</comment>
<evidence type="ECO:0008006" key="3">
    <source>
        <dbReference type="Google" id="ProtNLM"/>
    </source>
</evidence>
<dbReference type="AlphaFoldDB" id="A0AAW5U2B3"/>
<dbReference type="RefSeq" id="WP_264960330.1">
    <property type="nucleotide sequence ID" value="NZ_JAPDUQ010000005.1"/>
</dbReference>
<proteinExistence type="predicted"/>
<organism evidence="1 2">
    <name type="scientific">Segatella copri</name>
    <dbReference type="NCBI Taxonomy" id="165179"/>
    <lineage>
        <taxon>Bacteria</taxon>
        <taxon>Pseudomonadati</taxon>
        <taxon>Bacteroidota</taxon>
        <taxon>Bacteroidia</taxon>
        <taxon>Bacteroidales</taxon>
        <taxon>Prevotellaceae</taxon>
        <taxon>Segatella</taxon>
    </lineage>
</organism>